<reference evidence="1" key="2">
    <citation type="journal article" date="2015" name="Fish Shellfish Immunol.">
        <title>Early steps in the European eel (Anguilla anguilla)-Vibrio vulnificus interaction in the gills: Role of the RtxA13 toxin.</title>
        <authorList>
            <person name="Callol A."/>
            <person name="Pajuelo D."/>
            <person name="Ebbesson L."/>
            <person name="Teles M."/>
            <person name="MacKenzie S."/>
            <person name="Amaro C."/>
        </authorList>
    </citation>
    <scope>NUCLEOTIDE SEQUENCE</scope>
</reference>
<evidence type="ECO:0000313" key="1">
    <source>
        <dbReference type="EMBL" id="JAH17701.1"/>
    </source>
</evidence>
<dbReference type="AlphaFoldDB" id="A0A0E9QLD0"/>
<reference evidence="1" key="1">
    <citation type="submission" date="2014-11" db="EMBL/GenBank/DDBJ databases">
        <authorList>
            <person name="Amaro Gonzalez C."/>
        </authorList>
    </citation>
    <scope>NUCLEOTIDE SEQUENCE</scope>
</reference>
<sequence>MSPCFCCKAVCESIPYQNQP</sequence>
<protein>
    <submittedName>
        <fullName evidence="1">Uncharacterized protein</fullName>
    </submittedName>
</protein>
<proteinExistence type="predicted"/>
<dbReference type="EMBL" id="GBXM01090876">
    <property type="protein sequence ID" value="JAH17701.1"/>
    <property type="molecule type" value="Transcribed_RNA"/>
</dbReference>
<organism evidence="1">
    <name type="scientific">Anguilla anguilla</name>
    <name type="common">European freshwater eel</name>
    <name type="synonym">Muraena anguilla</name>
    <dbReference type="NCBI Taxonomy" id="7936"/>
    <lineage>
        <taxon>Eukaryota</taxon>
        <taxon>Metazoa</taxon>
        <taxon>Chordata</taxon>
        <taxon>Craniata</taxon>
        <taxon>Vertebrata</taxon>
        <taxon>Euteleostomi</taxon>
        <taxon>Actinopterygii</taxon>
        <taxon>Neopterygii</taxon>
        <taxon>Teleostei</taxon>
        <taxon>Anguilliformes</taxon>
        <taxon>Anguillidae</taxon>
        <taxon>Anguilla</taxon>
    </lineage>
</organism>
<accession>A0A0E9QLD0</accession>
<name>A0A0E9QLD0_ANGAN</name>